<dbReference type="GO" id="GO:0003677">
    <property type="term" value="F:DNA binding"/>
    <property type="evidence" value="ECO:0007669"/>
    <property type="project" value="UniProtKB-KW"/>
</dbReference>
<dbReference type="InterPro" id="IPR007351">
    <property type="entry name" value="YjbR"/>
</dbReference>
<dbReference type="EMBL" id="JAMDLW010000008">
    <property type="protein sequence ID" value="MCY9519483.1"/>
    <property type="molecule type" value="Genomic_DNA"/>
</dbReference>
<dbReference type="PANTHER" id="PTHR35145">
    <property type="entry name" value="CYTOPLASMIC PROTEIN-RELATED"/>
    <property type="match status" value="1"/>
</dbReference>
<comment type="caution">
    <text evidence="1">The sequence shown here is derived from an EMBL/GenBank/DDBJ whole genome shotgun (WGS) entry which is preliminary data.</text>
</comment>
<dbReference type="Pfam" id="PF04237">
    <property type="entry name" value="YjbR"/>
    <property type="match status" value="1"/>
</dbReference>
<dbReference type="Proteomes" id="UP001207626">
    <property type="component" value="Unassembled WGS sequence"/>
</dbReference>
<gene>
    <name evidence="1" type="ORF">M5X09_07270</name>
</gene>
<evidence type="ECO:0000313" key="1">
    <source>
        <dbReference type="EMBL" id="MCY9519483.1"/>
    </source>
</evidence>
<dbReference type="RefSeq" id="WP_087434730.1">
    <property type="nucleotide sequence ID" value="NZ_JAMDLV010000015.1"/>
</dbReference>
<organism evidence="1 2">
    <name type="scientific">Paenibacillus apiarius</name>
    <dbReference type="NCBI Taxonomy" id="46240"/>
    <lineage>
        <taxon>Bacteria</taxon>
        <taxon>Bacillati</taxon>
        <taxon>Bacillota</taxon>
        <taxon>Bacilli</taxon>
        <taxon>Bacillales</taxon>
        <taxon>Paenibacillaceae</taxon>
        <taxon>Paenibacillus</taxon>
    </lineage>
</organism>
<evidence type="ECO:0000313" key="2">
    <source>
        <dbReference type="Proteomes" id="UP001207626"/>
    </source>
</evidence>
<proteinExistence type="predicted"/>
<sequence>MVKWIEYCLSKRGALLTYPFGEDIPVVRVGGKMFALFRDTDGSPSVNLKCEPFRAEALREQFAEITPGYHMNKRHWNTVQLQGSLGDSEIKMLIDHSYDLVYKGLAKEEKKSIGQHE</sequence>
<name>A0ABT4DT99_9BACL</name>
<dbReference type="SUPFAM" id="SSF142906">
    <property type="entry name" value="YjbR-like"/>
    <property type="match status" value="1"/>
</dbReference>
<keyword evidence="2" id="KW-1185">Reference proteome</keyword>
<accession>A0ABT4DT99</accession>
<reference evidence="1 2" key="1">
    <citation type="submission" date="2022-05" db="EMBL/GenBank/DDBJ databases">
        <title>Genome Sequencing of Bee-Associated Microbes.</title>
        <authorList>
            <person name="Dunlap C."/>
        </authorList>
    </citation>
    <scope>NUCLEOTIDE SEQUENCE [LARGE SCALE GENOMIC DNA]</scope>
    <source>
        <strain evidence="1 2">NRRL NRS-1438</strain>
    </source>
</reference>
<keyword evidence="1" id="KW-0238">DNA-binding</keyword>
<dbReference type="Gene3D" id="3.90.1150.30">
    <property type="match status" value="1"/>
</dbReference>
<dbReference type="PANTHER" id="PTHR35145:SF1">
    <property type="entry name" value="CYTOPLASMIC PROTEIN"/>
    <property type="match status" value="1"/>
</dbReference>
<dbReference type="InterPro" id="IPR038056">
    <property type="entry name" value="YjbR-like_sf"/>
</dbReference>
<protein>
    <submittedName>
        <fullName evidence="1">MmcQ/YjbR family DNA-binding protein</fullName>
    </submittedName>
</protein>
<dbReference type="InterPro" id="IPR058532">
    <property type="entry name" value="YjbR/MT2646/Rv2570-like"/>
</dbReference>